<gene>
    <name evidence="1" type="ORF">FOTG_11790</name>
</gene>
<dbReference type="Proteomes" id="UP000030701">
    <property type="component" value="Unassembled WGS sequence"/>
</dbReference>
<sequence>MAPSNGIHSLLGQRNNASCLASAKAQAPTKTLLLSND</sequence>
<accession>X0LGN7</accession>
<reference evidence="1" key="1">
    <citation type="submission" date="2011-11" db="EMBL/GenBank/DDBJ databases">
        <title>The Genome Sequence of Fusarium oxysporum Cotton.</title>
        <authorList>
            <consortium name="The Broad Institute Genome Sequencing Platform"/>
            <person name="Ma L.-J."/>
            <person name="Gale L.R."/>
            <person name="Schwartz D.C."/>
            <person name="Zhou S."/>
            <person name="Corby-Kistler H."/>
            <person name="Young S.K."/>
            <person name="Zeng Q."/>
            <person name="Gargeya S."/>
            <person name="Fitzgerald M."/>
            <person name="Haas B."/>
            <person name="Abouelleil A."/>
            <person name="Alvarado L."/>
            <person name="Arachchi H.M."/>
            <person name="Berlin A."/>
            <person name="Brown A."/>
            <person name="Chapman S.B."/>
            <person name="Chen Z."/>
            <person name="Dunbar C."/>
            <person name="Freedman E."/>
            <person name="Gearin G."/>
            <person name="Goldberg J."/>
            <person name="Griggs A."/>
            <person name="Gujja S."/>
            <person name="Heiman D."/>
            <person name="Howarth C."/>
            <person name="Larson L."/>
            <person name="Lui A."/>
            <person name="MacDonald P.J.P."/>
            <person name="Montmayeur A."/>
            <person name="Murphy C."/>
            <person name="Neiman D."/>
            <person name="Pearson M."/>
            <person name="Priest M."/>
            <person name="Roberts A."/>
            <person name="Saif S."/>
            <person name="Shea T."/>
            <person name="Shenoy N."/>
            <person name="Sisk P."/>
            <person name="Stolte C."/>
            <person name="Sykes S."/>
            <person name="Wortman J."/>
            <person name="Nusbaum C."/>
            <person name="Birren B."/>
        </authorList>
    </citation>
    <scope>NUCLEOTIDE SEQUENCE [LARGE SCALE GENOMIC DNA]</scope>
    <source>
        <strain evidence="1">25433</strain>
    </source>
</reference>
<dbReference type="HOGENOM" id="CLU_3351157_0_0_1"/>
<organism evidence="1">
    <name type="scientific">Fusarium oxysporum f. sp. vasinfectum 25433</name>
    <dbReference type="NCBI Taxonomy" id="1089449"/>
    <lineage>
        <taxon>Eukaryota</taxon>
        <taxon>Fungi</taxon>
        <taxon>Dikarya</taxon>
        <taxon>Ascomycota</taxon>
        <taxon>Pezizomycotina</taxon>
        <taxon>Sordariomycetes</taxon>
        <taxon>Hypocreomycetidae</taxon>
        <taxon>Hypocreales</taxon>
        <taxon>Nectriaceae</taxon>
        <taxon>Fusarium</taxon>
        <taxon>Fusarium oxysporum species complex</taxon>
    </lineage>
</organism>
<protein>
    <submittedName>
        <fullName evidence="1">Uncharacterized protein</fullName>
    </submittedName>
</protein>
<evidence type="ECO:0000313" key="1">
    <source>
        <dbReference type="EMBL" id="EXM20201.1"/>
    </source>
</evidence>
<name>X0LGN7_FUSOX</name>
<reference evidence="1" key="2">
    <citation type="submission" date="2012-05" db="EMBL/GenBank/DDBJ databases">
        <title>The Genome Annotation of Fusarium oxysporum Cotton.</title>
        <authorList>
            <consortium name="The Broad Institute Genomics Platform"/>
            <person name="Ma L.-J."/>
            <person name="Corby-Kistler H."/>
            <person name="Broz K."/>
            <person name="Gale L.R."/>
            <person name="Jonkers W."/>
            <person name="O'Donnell K."/>
            <person name="Ploetz R."/>
            <person name="Steinberg C."/>
            <person name="Schwartz D.C."/>
            <person name="VanEtten H."/>
            <person name="Zhou S."/>
            <person name="Young S.K."/>
            <person name="Zeng Q."/>
            <person name="Gargeya S."/>
            <person name="Fitzgerald M."/>
            <person name="Abouelleil A."/>
            <person name="Alvarado L."/>
            <person name="Chapman S.B."/>
            <person name="Gainer-Dewar J."/>
            <person name="Goldberg J."/>
            <person name="Griggs A."/>
            <person name="Gujja S."/>
            <person name="Hansen M."/>
            <person name="Howarth C."/>
            <person name="Imamovic A."/>
            <person name="Ireland A."/>
            <person name="Larimer J."/>
            <person name="McCowan C."/>
            <person name="Murphy C."/>
            <person name="Pearson M."/>
            <person name="Poon T.W."/>
            <person name="Priest M."/>
            <person name="Roberts A."/>
            <person name="Saif S."/>
            <person name="Shea T."/>
            <person name="Sykes S."/>
            <person name="Wortman J."/>
            <person name="Nusbaum C."/>
            <person name="Birren B."/>
        </authorList>
    </citation>
    <scope>NUCLEOTIDE SEQUENCE</scope>
    <source>
        <strain evidence="1">25433</strain>
    </source>
</reference>
<dbReference type="EMBL" id="JH657955">
    <property type="protein sequence ID" value="EXM20201.1"/>
    <property type="molecule type" value="Genomic_DNA"/>
</dbReference>
<dbReference type="AlphaFoldDB" id="X0LGN7"/>
<proteinExistence type="predicted"/>